<evidence type="ECO:0000256" key="1">
    <source>
        <dbReference type="SAM" id="Phobius"/>
    </source>
</evidence>
<feature type="transmembrane region" description="Helical" evidence="1">
    <location>
        <begin position="237"/>
        <end position="256"/>
    </location>
</feature>
<dbReference type="AlphaFoldDB" id="A0A3D9ZCJ2"/>
<keyword evidence="1" id="KW-0812">Transmembrane</keyword>
<comment type="caution">
    <text evidence="2">The sequence shown here is derived from an EMBL/GenBank/DDBJ whole genome shotgun (WGS) entry which is preliminary data.</text>
</comment>
<keyword evidence="1" id="KW-1133">Transmembrane helix</keyword>
<proteinExistence type="predicted"/>
<evidence type="ECO:0000313" key="2">
    <source>
        <dbReference type="EMBL" id="REF94204.1"/>
    </source>
</evidence>
<feature type="transmembrane region" description="Helical" evidence="1">
    <location>
        <begin position="268"/>
        <end position="288"/>
    </location>
</feature>
<accession>A0A3D9ZCJ2</accession>
<gene>
    <name evidence="2" type="ORF">DFJ67_0119</name>
</gene>
<evidence type="ECO:0000313" key="3">
    <source>
        <dbReference type="Proteomes" id="UP000256913"/>
    </source>
</evidence>
<dbReference type="RefSeq" id="WP_116066059.1">
    <property type="nucleotide sequence ID" value="NZ_BONB01000027.1"/>
</dbReference>
<feature type="transmembrane region" description="Helical" evidence="1">
    <location>
        <begin position="204"/>
        <end position="225"/>
    </location>
</feature>
<organism evidence="2 3">
    <name type="scientific">Asanoa ferruginea</name>
    <dbReference type="NCBI Taxonomy" id="53367"/>
    <lineage>
        <taxon>Bacteria</taxon>
        <taxon>Bacillati</taxon>
        <taxon>Actinomycetota</taxon>
        <taxon>Actinomycetes</taxon>
        <taxon>Micromonosporales</taxon>
        <taxon>Micromonosporaceae</taxon>
        <taxon>Asanoa</taxon>
    </lineage>
</organism>
<keyword evidence="3" id="KW-1185">Reference proteome</keyword>
<name>A0A3D9ZCJ2_9ACTN</name>
<protein>
    <submittedName>
        <fullName evidence="2">Uncharacterized protein</fullName>
    </submittedName>
</protein>
<sequence length="299" mass="31512">MKRRALAYASLAVAVVCCGGLSFVTHGIGQLNLRQRGEVSAVVDGPRPGTVLVQTLRYDETWSWLVGDDGAVLEWADHTSAGPPHADQCVATTCYRAAKTALRVEASGDGGATYATSWEIAGEPYAMLAESYPDVGDPAEHLSSRSLVVHEVAGGHVVFVANGRDGLLYRGVGGAWQRLGFPASGEGCCFYESALPLRPNPTRVWLTVVAITFGVVATLLPATLIAWKRRTWRRADLAGVLVLGVLAGYGSALAFRFPTVGMFPGATYGIPTLLAIMVAGALLGALFVSRPARSARPGD</sequence>
<keyword evidence="1" id="KW-0472">Membrane</keyword>
<dbReference type="OrthoDB" id="3524974at2"/>
<dbReference type="EMBL" id="QUMQ01000001">
    <property type="protein sequence ID" value="REF94204.1"/>
    <property type="molecule type" value="Genomic_DNA"/>
</dbReference>
<dbReference type="Proteomes" id="UP000256913">
    <property type="component" value="Unassembled WGS sequence"/>
</dbReference>
<reference evidence="2 3" key="1">
    <citation type="submission" date="2018-08" db="EMBL/GenBank/DDBJ databases">
        <title>Sequencing the genomes of 1000 actinobacteria strains.</title>
        <authorList>
            <person name="Klenk H.-P."/>
        </authorList>
    </citation>
    <scope>NUCLEOTIDE SEQUENCE [LARGE SCALE GENOMIC DNA]</scope>
    <source>
        <strain evidence="2 3">DSM 44099</strain>
    </source>
</reference>